<keyword evidence="1" id="KW-0812">Transmembrane</keyword>
<keyword evidence="1" id="KW-0472">Membrane</keyword>
<gene>
    <name evidence="2" type="primary">ATP8</name>
</gene>
<feature type="transmembrane region" description="Helical" evidence="1">
    <location>
        <begin position="12"/>
        <end position="31"/>
    </location>
</feature>
<reference evidence="2" key="1">
    <citation type="submission" date="2019-01" db="EMBL/GenBank/DDBJ databases">
        <title>Mitochondrial phylogenomics of Collembola.</title>
        <authorList>
            <person name="Sun X."/>
            <person name="Xie Z.-J."/>
            <person name="Dong J."/>
            <person name="Yu D.-Y."/>
        </authorList>
    </citation>
    <scope>NUCLEOTIDE SEQUENCE</scope>
</reference>
<dbReference type="EMBL" id="MK423965">
    <property type="protein sequence ID" value="QIT06546.1"/>
    <property type="molecule type" value="Genomic_DNA"/>
</dbReference>
<geneLocation type="mitochondrion" evidence="2"/>
<sequence>MPQMSPAMWEILYILETIIMIVTISKIYFILENKMNFSSVSKKLFNNKNWLW</sequence>
<organism evidence="2">
    <name type="scientific">Ptenothrix huangshanensis</name>
    <dbReference type="NCBI Taxonomy" id="2583244"/>
    <lineage>
        <taxon>Eukaryota</taxon>
        <taxon>Metazoa</taxon>
        <taxon>Ecdysozoa</taxon>
        <taxon>Arthropoda</taxon>
        <taxon>Hexapoda</taxon>
        <taxon>Collembola</taxon>
        <taxon>Symphypleona</taxon>
        <taxon>Dicyrtomidae</taxon>
        <taxon>Ptenothricinae</taxon>
        <taxon>Ptenothrix</taxon>
    </lineage>
</organism>
<keyword evidence="1" id="KW-1133">Transmembrane helix</keyword>
<proteinExistence type="predicted"/>
<evidence type="ECO:0000313" key="2">
    <source>
        <dbReference type="EMBL" id="QIT06546.1"/>
    </source>
</evidence>
<name>A0A6H0EYU6_9HEXA</name>
<evidence type="ECO:0000256" key="1">
    <source>
        <dbReference type="SAM" id="Phobius"/>
    </source>
</evidence>
<dbReference type="AlphaFoldDB" id="A0A6H0EYU6"/>
<keyword evidence="2" id="KW-0496">Mitochondrion</keyword>
<accession>A0A6H0EYU6</accession>
<protein>
    <submittedName>
        <fullName evidence="2">ATP synthase F0 subunit 8</fullName>
    </submittedName>
</protein>